<proteinExistence type="predicted"/>
<name>A0A8J2PGQ5_9HEXA</name>
<protein>
    <submittedName>
        <fullName evidence="1">Uncharacterized protein</fullName>
    </submittedName>
</protein>
<dbReference type="AlphaFoldDB" id="A0A8J2PGQ5"/>
<keyword evidence="2" id="KW-1185">Reference proteome</keyword>
<dbReference type="Proteomes" id="UP000708208">
    <property type="component" value="Unassembled WGS sequence"/>
</dbReference>
<evidence type="ECO:0000313" key="1">
    <source>
        <dbReference type="EMBL" id="CAG7786280.1"/>
    </source>
</evidence>
<sequence>MYYQFAHLLFWQATFHNCEQVIFTSVLTITNLNQMIFPTMLFNLNNTGYKFRQVLSKVELKGKIKPCQALLFFHSVPGWNTQGFSCLDMLEYTLHLMPGKVTTPYFTIVVSDKREVGCVRRFRTIPNIFTRYFDFNWLNFIITKSITKQPEVSSWYTQCFGCMTIHETKIYFDLKNLEKGPIQFREYVDATFKNVLRHLSFITVNGMDRMIYPPKMMIAARAVREEGKIAFIQRSFRVVNFYELAIFGIVFEKFSNSTFPVISKNGFLEESAQWTSKVYLDIALMSCYGCLPLRTDSFRFVSCYGT</sequence>
<accession>A0A8J2PGQ5</accession>
<evidence type="ECO:0000313" key="2">
    <source>
        <dbReference type="Proteomes" id="UP000708208"/>
    </source>
</evidence>
<gene>
    <name evidence="1" type="ORF">AFUS01_LOCUS24854</name>
</gene>
<feature type="non-terminal residue" evidence="1">
    <location>
        <position position="306"/>
    </location>
</feature>
<comment type="caution">
    <text evidence="1">The sequence shown here is derived from an EMBL/GenBank/DDBJ whole genome shotgun (WGS) entry which is preliminary data.</text>
</comment>
<dbReference type="EMBL" id="CAJVCH010314340">
    <property type="protein sequence ID" value="CAG7786280.1"/>
    <property type="molecule type" value="Genomic_DNA"/>
</dbReference>
<organism evidence="1 2">
    <name type="scientific">Allacma fusca</name>
    <dbReference type="NCBI Taxonomy" id="39272"/>
    <lineage>
        <taxon>Eukaryota</taxon>
        <taxon>Metazoa</taxon>
        <taxon>Ecdysozoa</taxon>
        <taxon>Arthropoda</taxon>
        <taxon>Hexapoda</taxon>
        <taxon>Collembola</taxon>
        <taxon>Symphypleona</taxon>
        <taxon>Sminthuridae</taxon>
        <taxon>Allacma</taxon>
    </lineage>
</organism>
<reference evidence="1" key="1">
    <citation type="submission" date="2021-06" db="EMBL/GenBank/DDBJ databases">
        <authorList>
            <person name="Hodson N. C."/>
            <person name="Mongue J. A."/>
            <person name="Jaron S. K."/>
        </authorList>
    </citation>
    <scope>NUCLEOTIDE SEQUENCE</scope>
</reference>